<feature type="compositionally biased region" description="Basic and acidic residues" evidence="2">
    <location>
        <begin position="2281"/>
        <end position="2301"/>
    </location>
</feature>
<name>A0A2C6KRI7_9APIC</name>
<feature type="region of interest" description="Disordered" evidence="2">
    <location>
        <begin position="3045"/>
        <end position="3106"/>
    </location>
</feature>
<feature type="compositionally biased region" description="Basic and acidic residues" evidence="2">
    <location>
        <begin position="2099"/>
        <end position="2151"/>
    </location>
</feature>
<feature type="coiled-coil region" evidence="1">
    <location>
        <begin position="27"/>
        <end position="65"/>
    </location>
</feature>
<feature type="region of interest" description="Disordered" evidence="2">
    <location>
        <begin position="3119"/>
        <end position="3190"/>
    </location>
</feature>
<feature type="compositionally biased region" description="Basic and acidic residues" evidence="2">
    <location>
        <begin position="1469"/>
        <end position="1490"/>
    </location>
</feature>
<dbReference type="VEuPathDB" id="ToxoDB:CSUI_007272"/>
<feature type="compositionally biased region" description="Basic and acidic residues" evidence="2">
    <location>
        <begin position="1308"/>
        <end position="1383"/>
    </location>
</feature>
<feature type="compositionally biased region" description="Low complexity" evidence="2">
    <location>
        <begin position="1515"/>
        <end position="1535"/>
    </location>
</feature>
<dbReference type="CDD" id="cd06257">
    <property type="entry name" value="DnaJ"/>
    <property type="match status" value="1"/>
</dbReference>
<feature type="compositionally biased region" description="Basic and acidic residues" evidence="2">
    <location>
        <begin position="1929"/>
        <end position="1971"/>
    </location>
</feature>
<feature type="compositionally biased region" description="Basic and acidic residues" evidence="2">
    <location>
        <begin position="3249"/>
        <end position="3259"/>
    </location>
</feature>
<feature type="compositionally biased region" description="Basic and acidic residues" evidence="2">
    <location>
        <begin position="1800"/>
        <end position="1844"/>
    </location>
</feature>
<feature type="compositionally biased region" description="Basic and acidic residues" evidence="2">
    <location>
        <begin position="811"/>
        <end position="836"/>
    </location>
</feature>
<feature type="compositionally biased region" description="Basic and acidic residues" evidence="2">
    <location>
        <begin position="2219"/>
        <end position="2249"/>
    </location>
</feature>
<accession>A0A2C6KRI7</accession>
<feature type="region of interest" description="Disordered" evidence="2">
    <location>
        <begin position="642"/>
        <end position="1986"/>
    </location>
</feature>
<feature type="compositionally biased region" description="Polar residues" evidence="2">
    <location>
        <begin position="1596"/>
        <end position="1605"/>
    </location>
</feature>
<feature type="compositionally biased region" description="Basic and acidic residues" evidence="2">
    <location>
        <begin position="2047"/>
        <end position="2075"/>
    </location>
</feature>
<feature type="compositionally biased region" description="Basic and acidic residues" evidence="2">
    <location>
        <begin position="1241"/>
        <end position="1252"/>
    </location>
</feature>
<feature type="compositionally biased region" description="Polar residues" evidence="2">
    <location>
        <begin position="3123"/>
        <end position="3134"/>
    </location>
</feature>
<feature type="region of interest" description="Disordered" evidence="2">
    <location>
        <begin position="3416"/>
        <end position="3500"/>
    </location>
</feature>
<feature type="compositionally biased region" description="Polar residues" evidence="2">
    <location>
        <begin position="1036"/>
        <end position="1045"/>
    </location>
</feature>
<dbReference type="InterPro" id="IPR036869">
    <property type="entry name" value="J_dom_sf"/>
</dbReference>
<feature type="compositionally biased region" description="Low complexity" evidence="2">
    <location>
        <begin position="3295"/>
        <end position="3308"/>
    </location>
</feature>
<feature type="compositionally biased region" description="Low complexity" evidence="2">
    <location>
        <begin position="507"/>
        <end position="519"/>
    </location>
</feature>
<feature type="region of interest" description="Disordered" evidence="2">
    <location>
        <begin position="577"/>
        <end position="627"/>
    </location>
</feature>
<keyword evidence="4" id="KW-1185">Reference proteome</keyword>
<feature type="compositionally biased region" description="Basic and acidic residues" evidence="2">
    <location>
        <begin position="998"/>
        <end position="1024"/>
    </location>
</feature>
<feature type="compositionally biased region" description="Basic residues" evidence="2">
    <location>
        <begin position="579"/>
        <end position="592"/>
    </location>
</feature>
<feature type="compositionally biased region" description="Basic and acidic residues" evidence="2">
    <location>
        <begin position="1781"/>
        <end position="1790"/>
    </location>
</feature>
<feature type="region of interest" description="Disordered" evidence="2">
    <location>
        <begin position="3249"/>
        <end position="3334"/>
    </location>
</feature>
<feature type="compositionally biased region" description="Polar residues" evidence="2">
    <location>
        <begin position="2630"/>
        <end position="2647"/>
    </location>
</feature>
<feature type="compositionally biased region" description="Basic residues" evidence="2">
    <location>
        <begin position="722"/>
        <end position="742"/>
    </location>
</feature>
<feature type="compositionally biased region" description="Polar residues" evidence="2">
    <location>
        <begin position="914"/>
        <end position="936"/>
    </location>
</feature>
<feature type="compositionally biased region" description="Polar residues" evidence="2">
    <location>
        <begin position="1618"/>
        <end position="1630"/>
    </location>
</feature>
<feature type="compositionally biased region" description="Basic and acidic residues" evidence="2">
    <location>
        <begin position="2162"/>
        <end position="2172"/>
    </location>
</feature>
<feature type="region of interest" description="Disordered" evidence="2">
    <location>
        <begin position="1"/>
        <end position="24"/>
    </location>
</feature>
<feature type="compositionally biased region" description="Basic and acidic residues" evidence="2">
    <location>
        <begin position="866"/>
        <end position="878"/>
    </location>
</feature>
<dbReference type="InterPro" id="IPR001623">
    <property type="entry name" value="DnaJ_domain"/>
</dbReference>
<feature type="compositionally biased region" description="Basic and acidic residues" evidence="2">
    <location>
        <begin position="593"/>
        <end position="607"/>
    </location>
</feature>
<dbReference type="GeneID" id="94430631"/>
<feature type="compositionally biased region" description="Basic and acidic residues" evidence="2">
    <location>
        <begin position="1898"/>
        <end position="1916"/>
    </location>
</feature>
<dbReference type="SUPFAM" id="SSF46565">
    <property type="entry name" value="Chaperone J-domain"/>
    <property type="match status" value="1"/>
</dbReference>
<feature type="region of interest" description="Disordered" evidence="2">
    <location>
        <begin position="73"/>
        <end position="107"/>
    </location>
</feature>
<feature type="compositionally biased region" description="Basic and acidic residues" evidence="2">
    <location>
        <begin position="3470"/>
        <end position="3481"/>
    </location>
</feature>
<feature type="compositionally biased region" description="Basic and acidic residues" evidence="2">
    <location>
        <begin position="3058"/>
        <end position="3078"/>
    </location>
</feature>
<organism evidence="3 4">
    <name type="scientific">Cystoisospora suis</name>
    <dbReference type="NCBI Taxonomy" id="483139"/>
    <lineage>
        <taxon>Eukaryota</taxon>
        <taxon>Sar</taxon>
        <taxon>Alveolata</taxon>
        <taxon>Apicomplexa</taxon>
        <taxon>Conoidasida</taxon>
        <taxon>Coccidia</taxon>
        <taxon>Eucoccidiorida</taxon>
        <taxon>Eimeriorina</taxon>
        <taxon>Sarcocystidae</taxon>
        <taxon>Cystoisospora</taxon>
    </lineage>
</organism>
<feature type="compositionally biased region" description="Low complexity" evidence="2">
    <location>
        <begin position="2659"/>
        <end position="2670"/>
    </location>
</feature>
<feature type="compositionally biased region" description="Basic and acidic residues" evidence="2">
    <location>
        <begin position="1756"/>
        <end position="1772"/>
    </location>
</feature>
<feature type="compositionally biased region" description="Polar residues" evidence="2">
    <location>
        <begin position="1651"/>
        <end position="1662"/>
    </location>
</feature>
<feature type="compositionally biased region" description="Basic and acidic residues" evidence="2">
    <location>
        <begin position="1066"/>
        <end position="1084"/>
    </location>
</feature>
<evidence type="ECO:0000313" key="4">
    <source>
        <dbReference type="Proteomes" id="UP000221165"/>
    </source>
</evidence>
<evidence type="ECO:0000313" key="3">
    <source>
        <dbReference type="EMBL" id="PHJ18896.1"/>
    </source>
</evidence>
<evidence type="ECO:0000256" key="1">
    <source>
        <dbReference type="SAM" id="Coils"/>
    </source>
</evidence>
<dbReference type="Proteomes" id="UP000221165">
    <property type="component" value="Unassembled WGS sequence"/>
</dbReference>
<feature type="region of interest" description="Disordered" evidence="2">
    <location>
        <begin position="443"/>
        <end position="469"/>
    </location>
</feature>
<gene>
    <name evidence="3" type="ORF">CSUI_007272</name>
</gene>
<feature type="region of interest" description="Disordered" evidence="2">
    <location>
        <begin position="2002"/>
        <end position="2796"/>
    </location>
</feature>
<feature type="compositionally biased region" description="Polar residues" evidence="2">
    <location>
        <begin position="3456"/>
        <end position="3469"/>
    </location>
</feature>
<feature type="compositionally biased region" description="Basic and acidic residues" evidence="2">
    <location>
        <begin position="1204"/>
        <end position="1214"/>
    </location>
</feature>
<feature type="compositionally biased region" description="Basic and acidic residues" evidence="2">
    <location>
        <begin position="2354"/>
        <end position="2399"/>
    </location>
</feature>
<feature type="compositionally biased region" description="Polar residues" evidence="2">
    <location>
        <begin position="2736"/>
        <end position="2751"/>
    </location>
</feature>
<feature type="compositionally biased region" description="Low complexity" evidence="2">
    <location>
        <begin position="2499"/>
        <end position="2517"/>
    </location>
</feature>
<protein>
    <submittedName>
        <fullName evidence="3">Uncharacterized protein</fullName>
    </submittedName>
</protein>
<feature type="region of interest" description="Disordered" evidence="2">
    <location>
        <begin position="490"/>
        <end position="542"/>
    </location>
</feature>
<feature type="compositionally biased region" description="Polar residues" evidence="2">
    <location>
        <begin position="2608"/>
        <end position="2623"/>
    </location>
</feature>
<dbReference type="RefSeq" id="XP_067920600.1">
    <property type="nucleotide sequence ID" value="XM_068067420.1"/>
</dbReference>
<feature type="compositionally biased region" description="Basic and acidic residues" evidence="2">
    <location>
        <begin position="1046"/>
        <end position="1055"/>
    </location>
</feature>
<feature type="compositionally biased region" description="Polar residues" evidence="2">
    <location>
        <begin position="1845"/>
        <end position="1856"/>
    </location>
</feature>
<feature type="compositionally biased region" description="Low complexity" evidence="2">
    <location>
        <begin position="2922"/>
        <end position="2946"/>
    </location>
</feature>
<keyword evidence="1" id="KW-0175">Coiled coil</keyword>
<dbReference type="EMBL" id="MIGC01003801">
    <property type="protein sequence ID" value="PHJ18896.1"/>
    <property type="molecule type" value="Genomic_DNA"/>
</dbReference>
<reference evidence="3 4" key="1">
    <citation type="journal article" date="2017" name="Int. J. Parasitol.">
        <title>The genome of the protozoan parasite Cystoisospora suis and a reverse vaccinology approach to identify vaccine candidates.</title>
        <authorList>
            <person name="Palmieri N."/>
            <person name="Shrestha A."/>
            <person name="Ruttkowski B."/>
            <person name="Beck T."/>
            <person name="Vogl C."/>
            <person name="Tomley F."/>
            <person name="Blake D.P."/>
            <person name="Joachim A."/>
        </authorList>
    </citation>
    <scope>NUCLEOTIDE SEQUENCE [LARGE SCALE GENOMIC DNA]</scope>
    <source>
        <strain evidence="3 4">Wien I</strain>
    </source>
</reference>
<sequence length="3595" mass="382871">MADLVGPAELGQAEAAQTAEAPGCPSVRKQQLLLQQLMQQMQAQQIQLQQQMEQLKALQAELATRPASVRGVNGFSPVDSSSVENENDARLEPTRYPGPAPMSQSGCRASQIRVQVKSVGKSSGDIALTHPSSLPLAPPSARQQAVAQVIASSGATRVCDVATKQRESQDSDRVRTRGVTPGCSRMGAYSFCPRVPSRQVTCDNSAYGDASRIPAGAAPPPVWVSPLTSATVCSSTSWSRDIPVTAYVPSSFDVVSGRALVRDPQRPSPHSPRLRHMPEPDAVGPQPPQAHILISPPLHVHATASRLSARHSLRPMAPLPSRPACLSLSAPSGTDVPPSAPVTALRAANTSSVRPLFSAPCLDSQQGSSTVTNPLPCPVPASEASAAIGVPICGTSAAPPCAPSSAIGGGNNACVTASASDTVGLDSYPSGEKTAETPVLHLSAKPDCPSGNRLSKIRRPSSPTPLLSCDSCPTSSSSVFSSLGALGHLTESMPPIEDGSPDLLSQTTTSGSSGTTGSTAAPRRPPESSVIGGSSKDGDISNPLRESLESCVVDLCESSDRECNALLEELLGHSSAAVNKKKRRRASGRRRARQEDRERKKAGEETLRSSPTPASERAQQEVSAHSTLRKCAEADVLGLELDRAAGSPKPLATDPPDITDGKDKENPGPCSPSEPQSSGEEDADCFLTFIGSRPARGAAPRPKARASFGGPRSFSGNDRYYRVRGRKGRGRHSSSSSRHRPWQRGPVRGFHRCPKPPVPSGCRGKLTPPRPDTELRQRSLSPRLLPKAGRFPLEIRQPDNTAEMDGSPQHGSDDRPHVERDPSKCEEERTSVDAVKRPISVSLPSVSPPVGEPLAADPESLPVRGGAEHQDCWRKPESTADVADPYSTEKHSLSGSLVESGANLPLPKDRDSTKSSLRVLNSSSTAELKPTGSLQTDAPEDPSSAMSLKAEATHDDSGTPVFNGCGQDGEGLRDVEVVVDDEHSPTRKKKGSCNSSVCRKEEAEDKRQEEAKHSQTDEEKKESQIAEGTASDEATHGSSSAWSTVSEKDTSRVPAEETGSSPRHVSCHEARKEGTCPDLLETKKGSCFLENSRSGRSEERHEERRVRRDRAQEGGRRSHTPSLGDGGQRKQNSEGKGNAEESRTSGVKREVEATLDAEEKTTGQADGSAPVQEGVTENPASDATEGQKGIEPAQSGRGGGGNTELKKENDRERVTSPGRKSNTVENKDGKESRAQSSYVAIREEAPPDERVGNHGNVAEQKNGVTGRCENSEGKTSKTSEKKGRRKAGERKNDEGGVGHAGEAQMAAAEHEKSAEEKKGSEEKGQRDKGHEEEKERRKDERMKELAKESRTEHEEVREISRDSEKEGDGKRSEAEEQKKRQEGETGAEASRVEVLDQKSSGQAIKELETNVSDRLEQKKDEEKEKVIEEDGMTGRDHKGEEDDRDKTESQSGRKDTEREKAKRKATTSVEKEGNRKRCTEEKKRGEHGGDDCVASRIRQRASRRPDIDFTKFFFSSRPSSSSARRNSSSSSRAPAGEPISQSPHPKRSATRSVTCQPTNSSAHLVGTASPAAPDPTVSRAVSSPSHPPPGKKGESAHTSSKSNAGHTAVPRSADRSPSEVSAGSQVSSIETPEPKSLSLDGEKENARSLAQRDSSSVSTSPPRKNKKIEEAKSNTGEDRTEKGSHVGGGDGCCAGKRGAGSMEGRKDEGAARSVSEGANRDCQRKAAATQNVSNNRDTEAESRSNVMGDEPGDSAEMTRGEKESGAGRKTTEEDIPLSARPPEKTDELPLRDAVSSTGKCDGRKRGFIEEDDNGMKCHEIESERETKRQARQHNSGEKSTKDSESSWCGQESSDTSAIDHSRFLGKSQGAYCGREEQDEHGKMRKRKSSSSSAPCHQGDVDGEKKKTKHGGEEKESQGSWGGGVNAENTVEKGVDSSGEKALVDREKDKDTSNRPQKGLKENLELRQDLNEKTGVSIERNKEDSCKDTSVLGVGACRRDMMEEVEGEGHVTNAPPTSPKKLSGHRHTDDDTGVGPAHARNGEGLVGSRREVPSEVSRKGGERTLDVDHPPRDESIHQQCLGDKVAKRLRSGSAPSAVTEKTDERKKTEQKRPEREQHEGNGGRCDDEARMEEKEFEVFDSLKRRENVDDSKGTSGVSPTCKRTKEVERKTGIEGRTNGPGSTPKREEEDHIAASQEPEALLETTGSDGRAAIPTNKISGTDDLKLPPVSKEKGTAVEAKESGDEPEKTGKLNSSSTNSNGESHRVAVQAADSLSCEGNNEDQSRLSPLHEQRREGKRDITGRTDVLSDEEGKRQKKSHRSEGGRKDNAAADNSVSGKRNAVLPPKNTVESTGESGHRKERRQDAKCSPDTKKKASSRESDNDEGRDTKVLEPRKHEKTPENTGRLAPQQTKEGEEEEAKRCCSSLERIPVKQATANGTNKKGEGGTGEDLLTSTDERGERQRVSPGPSRAQGGSTGESLGHSANKSAVTQKKRSSPRLSSSTQMSAQTTARAAAPSADSDDDDEVVFIKCTSPLAEPGEGSSTVTSGPHPSPSSSSPSPALAKSGSRPSSSTSSCIGKCLRSPKLSCSKPPGRQPRCPERIEDLVASVGSSSSHTRPCSSKMSSDPPAASESQLCGVTSSTKASSTPIMPPPLHRGPRSPNSSQGTPSSSEGRKRQQEKEKEDLARGKTKSPGLSKRDDTVDESIKKTSPLARNRSDTKTPHLSQKISKPVRATTDKQGTPVSSKVGSSPSLKGGLGEQPEENNRRRGANDGAQPGGPPKGSHHRDPLGSTSTVAGGKRQPEVFVCPLHGVIKKKGGEGSLLGGQRIRVLGAQENMKKDGKMIHSEKVQQGGDSGEGSAGLAKCPFCLKILSLFRQFCFLHQGADGLLKPLAASSALPRFFSGKVTSPDPATPCDRRGGGDPLSSPPSENSGSSSRSPSVESHNGIAVSSVSQSSGSYFVHAPCSATSSSVRQQLECGAEVPTAFRAGVLHRRGSLLHVQWKFSHKQVDQEHLVDLNKGERGFMMSAAGVQLGCRASLPLINRGGDNRSWSGLTGRPASEDTKGGSSSDARESIRRFEPAPGSRLRCTTDSSVKTAQREGGARTLPCGLRGKQQLLEAGSDESFASVTAAQSDTENLKKPTNADPKGSQTDLGSPITGTAEARRAQRKEGKESGVCPNNSPMTFASPRKGTQIPAGELAAGWHATLRCLEGHTFERSYEELEAGKWCPYCSAAALLSCAAKRSAIRHDKQVEQQSRERQQQLIQEARKQLAATRGSIPPSGGDAGGGARRPGPPCMAGRRGTGASAARPVNTPLRSDQDSGVSANGNGPPGLDKTVEEWLRHQAQEDVRMFQAQQQGGPNADFFSSTTNMPVFYPPASTYAPPPTAASSAAAATAAAAAQAAAAMASSTREGAWMASSQSKVWRGVGPREGAAREPNGRHDSRNPSGGNFERNTQHHPNASGMNESQNSKGDKKGEKKDACAHNSGAPKRSSALPGGAREATKIGSEIGGKVLTEAQALAVRRVLACKQKSVWAILQMAPPSTTTRSGSAAIRTQARAAFRQLALLVHPDKNPHPRAAEAMHLVTGAFHQIAGQH</sequence>
<comment type="caution">
    <text evidence="3">The sequence shown here is derived from an EMBL/GenBank/DDBJ whole genome shotgun (WGS) entry which is preliminary data.</text>
</comment>
<feature type="region of interest" description="Disordered" evidence="2">
    <location>
        <begin position="262"/>
        <end position="286"/>
    </location>
</feature>
<feature type="compositionally biased region" description="Basic and acidic residues" evidence="2">
    <location>
        <begin position="970"/>
        <end position="985"/>
    </location>
</feature>
<feature type="compositionally biased region" description="Polar residues" evidence="2">
    <location>
        <begin position="3086"/>
        <end position="3095"/>
    </location>
</feature>
<feature type="compositionally biased region" description="Basic and acidic residues" evidence="2">
    <location>
        <begin position="2319"/>
        <end position="2328"/>
    </location>
</feature>
<feature type="compositionally biased region" description="Basic and acidic residues" evidence="2">
    <location>
        <begin position="2695"/>
        <end position="2706"/>
    </location>
</feature>
<feature type="compositionally biased region" description="Basic and acidic residues" evidence="2">
    <location>
        <begin position="2671"/>
        <end position="2686"/>
    </location>
</feature>
<feature type="compositionally biased region" description="Polar residues" evidence="2">
    <location>
        <begin position="2250"/>
        <end position="2260"/>
    </location>
</feature>
<dbReference type="Gene3D" id="1.10.287.110">
    <property type="entry name" value="DnaJ domain"/>
    <property type="match status" value="1"/>
</dbReference>
<feature type="compositionally biased region" description="Basic and acidic residues" evidence="2">
    <location>
        <begin position="1127"/>
        <end position="1161"/>
    </location>
</feature>
<feature type="compositionally biased region" description="Basic and acidic residues" evidence="2">
    <location>
        <begin position="3161"/>
        <end position="3172"/>
    </location>
</feature>
<feature type="compositionally biased region" description="Polar residues" evidence="2">
    <location>
        <begin position="1550"/>
        <end position="1562"/>
    </location>
</feature>
<feature type="compositionally biased region" description="Low complexity" evidence="2">
    <location>
        <begin position="2541"/>
        <end position="2574"/>
    </location>
</feature>
<feature type="compositionally biased region" description="Basic and acidic residues" evidence="2">
    <location>
        <begin position="1269"/>
        <end position="1281"/>
    </location>
</feature>
<feature type="region of interest" description="Disordered" evidence="2">
    <location>
        <begin position="2902"/>
        <end position="2946"/>
    </location>
</feature>
<feature type="compositionally biased region" description="Basic and acidic residues" evidence="2">
    <location>
        <begin position="1405"/>
        <end position="1460"/>
    </location>
</feature>
<feature type="compositionally biased region" description="Polar residues" evidence="2">
    <location>
        <begin position="3313"/>
        <end position="3326"/>
    </location>
</feature>
<feature type="compositionally biased region" description="Basic and acidic residues" evidence="2">
    <location>
        <begin position="3431"/>
        <end position="3443"/>
    </location>
</feature>
<proteinExistence type="predicted"/>
<feature type="compositionally biased region" description="Basic and acidic residues" evidence="2">
    <location>
        <begin position="1667"/>
        <end position="1684"/>
    </location>
</feature>
<dbReference type="OrthoDB" id="349242at2759"/>
<feature type="compositionally biased region" description="Basic and acidic residues" evidence="2">
    <location>
        <begin position="1093"/>
        <end position="1116"/>
    </location>
</feature>
<evidence type="ECO:0000256" key="2">
    <source>
        <dbReference type="SAM" id="MobiDB-lite"/>
    </source>
</evidence>